<dbReference type="PANTHER" id="PTHR36832:SF1">
    <property type="entry name" value="SLR1174 PROTEIN"/>
    <property type="match status" value="1"/>
</dbReference>
<feature type="transmembrane region" description="Helical" evidence="1">
    <location>
        <begin position="229"/>
        <end position="246"/>
    </location>
</feature>
<dbReference type="Proteomes" id="UP000309673">
    <property type="component" value="Unassembled WGS sequence"/>
</dbReference>
<feature type="transmembrane region" description="Helical" evidence="1">
    <location>
        <begin position="49"/>
        <end position="71"/>
    </location>
</feature>
<feature type="transmembrane region" description="Helical" evidence="1">
    <location>
        <begin position="112"/>
        <end position="132"/>
    </location>
</feature>
<dbReference type="RefSeq" id="WP_136778723.1">
    <property type="nucleotide sequence ID" value="NZ_SUPK01000007.1"/>
</dbReference>
<protein>
    <recommendedName>
        <fullName evidence="4">ABC transporter permease</fullName>
    </recommendedName>
</protein>
<evidence type="ECO:0000256" key="1">
    <source>
        <dbReference type="SAM" id="Phobius"/>
    </source>
</evidence>
<reference evidence="2 3" key="1">
    <citation type="submission" date="2019-04" db="EMBL/GenBank/DDBJ databases">
        <title>Cohnella sp. nov., isolated from soil.</title>
        <authorList>
            <person name="Kim W."/>
        </authorList>
    </citation>
    <scope>NUCLEOTIDE SEQUENCE [LARGE SCALE GENOMIC DNA]</scope>
    <source>
        <strain evidence="2 3">CAU 1483</strain>
    </source>
</reference>
<evidence type="ECO:0008006" key="4">
    <source>
        <dbReference type="Google" id="ProtNLM"/>
    </source>
</evidence>
<keyword evidence="3" id="KW-1185">Reference proteome</keyword>
<keyword evidence="1" id="KW-0472">Membrane</keyword>
<dbReference type="PANTHER" id="PTHR36832">
    <property type="entry name" value="SLR1174 PROTEIN-RELATED"/>
    <property type="match status" value="1"/>
</dbReference>
<dbReference type="Pfam" id="PF06182">
    <property type="entry name" value="ABC2_membrane_6"/>
    <property type="match status" value="1"/>
</dbReference>
<accession>A0A4U0F8U1</accession>
<proteinExistence type="predicted"/>
<feature type="transmembrane region" description="Helical" evidence="1">
    <location>
        <begin position="138"/>
        <end position="165"/>
    </location>
</feature>
<organism evidence="2 3">
    <name type="scientific">Cohnella pontilimi</name>
    <dbReference type="NCBI Taxonomy" id="2564100"/>
    <lineage>
        <taxon>Bacteria</taxon>
        <taxon>Bacillati</taxon>
        <taxon>Bacillota</taxon>
        <taxon>Bacilli</taxon>
        <taxon>Bacillales</taxon>
        <taxon>Paenibacillaceae</taxon>
        <taxon>Cohnella</taxon>
    </lineage>
</organism>
<evidence type="ECO:0000313" key="2">
    <source>
        <dbReference type="EMBL" id="TJY41095.1"/>
    </source>
</evidence>
<keyword evidence="1" id="KW-0812">Transmembrane</keyword>
<dbReference type="OrthoDB" id="8582979at2"/>
<dbReference type="InterPro" id="IPR010390">
    <property type="entry name" value="ABC-2_transporter-like"/>
</dbReference>
<comment type="caution">
    <text evidence="2">The sequence shown here is derived from an EMBL/GenBank/DDBJ whole genome shotgun (WGS) entry which is preliminary data.</text>
</comment>
<keyword evidence="1" id="KW-1133">Transmembrane helix</keyword>
<feature type="transmembrane region" description="Helical" evidence="1">
    <location>
        <begin position="177"/>
        <end position="196"/>
    </location>
</feature>
<evidence type="ECO:0000313" key="3">
    <source>
        <dbReference type="Proteomes" id="UP000309673"/>
    </source>
</evidence>
<dbReference type="AlphaFoldDB" id="A0A4U0F8U1"/>
<sequence>MGTYLLFLQKSFQQKFVYRTSAYIYLLSTCLRVFIMVNVWTALYAGRDSINGVSLMDMLNFIVISAIVSALTQTRMGDKIAAKVVDGTIAVDFLRPIRFKYFVYADQLGENLYQVLLNALPVCILAALIYGFEMPADPLMLSLFIVCLFFGILIIFSINYIVGLISFWSKAAHPTSWFLLTAVTLFGGTFVPIWFYPDILREVTLFLPFRLIYFEPINIYLGRVTPSEAMSIIVIQLAWLVVLWLVERFMWSKIQTKLTVQGG</sequence>
<dbReference type="EMBL" id="SUPK01000007">
    <property type="protein sequence ID" value="TJY41095.1"/>
    <property type="molecule type" value="Genomic_DNA"/>
</dbReference>
<gene>
    <name evidence="2" type="ORF">E5161_15470</name>
</gene>
<name>A0A4U0F8U1_9BACL</name>
<feature type="transmembrane region" description="Helical" evidence="1">
    <location>
        <begin position="21"/>
        <end position="43"/>
    </location>
</feature>